<dbReference type="EMBL" id="DUZY01000001">
    <property type="protein sequence ID" value="DAD22527.1"/>
    <property type="molecule type" value="Genomic_DNA"/>
</dbReference>
<dbReference type="AlphaFoldDB" id="A0A822XQB7"/>
<proteinExistence type="predicted"/>
<reference evidence="1 2" key="1">
    <citation type="journal article" date="2020" name="Mol. Biol. Evol.">
        <title>Distinct Expression and Methylation Patterns for Genes with Different Fates following a Single Whole-Genome Duplication in Flowering Plants.</title>
        <authorList>
            <person name="Shi T."/>
            <person name="Rahmani R.S."/>
            <person name="Gugger P.F."/>
            <person name="Wang M."/>
            <person name="Li H."/>
            <person name="Zhang Y."/>
            <person name="Li Z."/>
            <person name="Wang Q."/>
            <person name="Van de Peer Y."/>
            <person name="Marchal K."/>
            <person name="Chen J."/>
        </authorList>
    </citation>
    <scope>NUCLEOTIDE SEQUENCE [LARGE SCALE GENOMIC DNA]</scope>
    <source>
        <tissue evidence="1">Leaf</tissue>
    </source>
</reference>
<dbReference type="Proteomes" id="UP000607653">
    <property type="component" value="Unassembled WGS sequence"/>
</dbReference>
<sequence length="59" mass="6658">MFYSFKIKLVTCYHFIIKTTIQSLFLLFMHKGFCGPIGEGGEPKTSCPSPTPSHLSFSR</sequence>
<protein>
    <submittedName>
        <fullName evidence="1">Uncharacterized protein</fullName>
    </submittedName>
</protein>
<comment type="caution">
    <text evidence="1">The sequence shown here is derived from an EMBL/GenBank/DDBJ whole genome shotgun (WGS) entry which is preliminary data.</text>
</comment>
<organism evidence="1 2">
    <name type="scientific">Nelumbo nucifera</name>
    <name type="common">Sacred lotus</name>
    <dbReference type="NCBI Taxonomy" id="4432"/>
    <lineage>
        <taxon>Eukaryota</taxon>
        <taxon>Viridiplantae</taxon>
        <taxon>Streptophyta</taxon>
        <taxon>Embryophyta</taxon>
        <taxon>Tracheophyta</taxon>
        <taxon>Spermatophyta</taxon>
        <taxon>Magnoliopsida</taxon>
        <taxon>Proteales</taxon>
        <taxon>Nelumbonaceae</taxon>
        <taxon>Nelumbo</taxon>
    </lineage>
</organism>
<evidence type="ECO:0000313" key="1">
    <source>
        <dbReference type="EMBL" id="DAD22527.1"/>
    </source>
</evidence>
<accession>A0A822XQB7</accession>
<keyword evidence="2" id="KW-1185">Reference proteome</keyword>
<gene>
    <name evidence="1" type="ORF">HUJ06_023989</name>
</gene>
<name>A0A822XQB7_NELNU</name>
<evidence type="ECO:0000313" key="2">
    <source>
        <dbReference type="Proteomes" id="UP000607653"/>
    </source>
</evidence>